<dbReference type="Proteomes" id="UP000182060">
    <property type="component" value="Chromosome"/>
</dbReference>
<protein>
    <recommendedName>
        <fullName evidence="1">GmrSD restriction endonucleases N-terminal domain-containing protein</fullName>
    </recommendedName>
</protein>
<dbReference type="RefSeq" id="WP_071538476.1">
    <property type="nucleotide sequence ID" value="NZ_CP015016.1"/>
</dbReference>
<dbReference type="Pfam" id="PF03235">
    <property type="entry name" value="GmrSD_N"/>
    <property type="match status" value="1"/>
</dbReference>
<dbReference type="AlphaFoldDB" id="A0AAC9IWI7"/>
<evidence type="ECO:0000313" key="2">
    <source>
        <dbReference type="EMBL" id="APC00173.1"/>
    </source>
</evidence>
<gene>
    <name evidence="2" type="ORF">AOC25_00260</name>
</gene>
<dbReference type="PANTHER" id="PTHR37292:SF2">
    <property type="entry name" value="DUF262 DOMAIN-CONTAINING PROTEIN"/>
    <property type="match status" value="1"/>
</dbReference>
<reference evidence="2" key="1">
    <citation type="journal article" date="2017" name="Appl. Environ. Microbiol.">
        <title>Microdiversification of a pelagic Polynucleobacter species is mainly driven by acquisition of genomic islands from a partially interspecific gene pool.</title>
        <authorList>
            <person name="Hoetzinger M."/>
            <person name="Hahn M.W."/>
            <person name="Jezberova J."/>
            <person name="Schmidt J."/>
            <person name="Koll U."/>
        </authorList>
    </citation>
    <scope>NUCLEOTIDE SEQUENCE</scope>
    <source>
        <strain evidence="2">MWH-RechtKol4</strain>
    </source>
</reference>
<evidence type="ECO:0000313" key="3">
    <source>
        <dbReference type="Proteomes" id="UP000182060"/>
    </source>
</evidence>
<accession>A0AAC9IWI7</accession>
<dbReference type="PANTHER" id="PTHR37292">
    <property type="entry name" value="VNG6097C"/>
    <property type="match status" value="1"/>
</dbReference>
<feature type="domain" description="GmrSD restriction endonucleases N-terminal" evidence="1">
    <location>
        <begin position="11"/>
        <end position="266"/>
    </location>
</feature>
<organism evidence="2 3">
    <name type="scientific">Polynucleobacter asymbioticus</name>
    <dbReference type="NCBI Taxonomy" id="576611"/>
    <lineage>
        <taxon>Bacteria</taxon>
        <taxon>Pseudomonadati</taxon>
        <taxon>Pseudomonadota</taxon>
        <taxon>Betaproteobacteria</taxon>
        <taxon>Burkholderiales</taxon>
        <taxon>Burkholderiaceae</taxon>
        <taxon>Polynucleobacter</taxon>
    </lineage>
</organism>
<name>A0AAC9IWI7_9BURK</name>
<dbReference type="InterPro" id="IPR004919">
    <property type="entry name" value="GmrSD_N"/>
</dbReference>
<sequence length="595" mass="69312">MLLTSNNEITIKEAIDKIDENKFVLPAIQREYVWTTDQIEGLFDSIMSEYPISSFLMWEVSKTVLSDPRFKFYKFLNKFHQENNIHNDELRTEGKDALIAILDGQQRLTSMFIGLKGSYATKIKHKRVGLDRNYPEKRLFLNLAYEKPEDSKINYEFKFLTKDEAALNKNGFWFEISQILDIATEKDLRNFFKEKIKNSLNNFGITDEEDVELKREILTRLLNVVHREKVISMVVRRDKSIDDVLEIFVRCNSGGTKLNHSDLLLSMATAEWKIRDARKDFIGLITDLNKFGQKFNFNKDFALKTFLCICSPDIRFEVKNFNSKVLSEMENQFEAIKLSIQTAVDLLVDFGYNSENLSSLNAVIPIVLFIHHKKLDRQSIKLDKFRVDKAKIKVWLAKSLINQAFSGQSDTIISALRAEINKSIDGFPLDGIERALTEHKKSIAITLDDIDLFMEYEYGEKRTHNLLTILYPDLNFSTSNYDEDHIFPKSKFRDRELNACNLSPEQLEYFKSEFNKVSNIQMLESTLNKSKLDQDFSDWVTKTFDSEGLLSSYKNTHLIPNLHSYDFTNFMAFNEARKQLIKDRLSKLLIVQKSD</sequence>
<proteinExistence type="predicted"/>
<evidence type="ECO:0000259" key="1">
    <source>
        <dbReference type="Pfam" id="PF03235"/>
    </source>
</evidence>
<dbReference type="EMBL" id="CP015017">
    <property type="protein sequence ID" value="APC00173.1"/>
    <property type="molecule type" value="Genomic_DNA"/>
</dbReference>